<evidence type="ECO:0000256" key="1">
    <source>
        <dbReference type="ARBA" id="ARBA00023015"/>
    </source>
</evidence>
<dbReference type="Proteomes" id="UP001527099">
    <property type="component" value="Unassembled WGS sequence"/>
</dbReference>
<keyword evidence="6" id="KW-1185">Reference proteome</keyword>
<evidence type="ECO:0000313" key="6">
    <source>
        <dbReference type="Proteomes" id="UP001527099"/>
    </source>
</evidence>
<dbReference type="InterPro" id="IPR046335">
    <property type="entry name" value="LacI/GalR-like_sensor"/>
</dbReference>
<protein>
    <submittedName>
        <fullName evidence="5">LacI family transcriptional regulator</fullName>
    </submittedName>
</protein>
<dbReference type="Pfam" id="PF13377">
    <property type="entry name" value="Peripla_BP_3"/>
    <property type="match status" value="1"/>
</dbReference>
<sequence>MNITSKQIAELCGVTRGTVDRALNNRPGINPETRVKILRVAEELGYRPHFLAQSLVKGHTKTLGIVLFDIHNQIFSQLFHAFEAEARKRGYIVYLVLSNRDKDLELEYINNLLDRRVDGIALLPANFNKKFESLLTRSRTPIVTFGNRLSGPFPYVWIDDKQAIRDSVAFLSSQGYRHLIYLSPPLMRKGKENIYVPEQRYLGFIEACEEISDMRHNVIAQKNYLAELEQLIEKTDGKSAILCSSDVYALEVLKWLKSRKIRVPEQIGLMGFDNIQVLKYINPSLTTVDYNVNEIGTKLADVLISQINNDEVPAETLIAHHVLQGESVTLDRDL</sequence>
<evidence type="ECO:0000256" key="3">
    <source>
        <dbReference type="ARBA" id="ARBA00023163"/>
    </source>
</evidence>
<dbReference type="InterPro" id="IPR000843">
    <property type="entry name" value="HTH_LacI"/>
</dbReference>
<accession>A0ABT4GQ58</accession>
<gene>
    <name evidence="5" type="ORF">M5X19_36280</name>
</gene>
<keyword evidence="1" id="KW-0805">Transcription regulation</keyword>
<name>A0ABT4GQ58_9BACL</name>
<dbReference type="Gene3D" id="1.10.260.40">
    <property type="entry name" value="lambda repressor-like DNA-binding domains"/>
    <property type="match status" value="1"/>
</dbReference>
<evidence type="ECO:0000313" key="5">
    <source>
        <dbReference type="EMBL" id="MCY9698260.1"/>
    </source>
</evidence>
<evidence type="ECO:0000256" key="2">
    <source>
        <dbReference type="ARBA" id="ARBA00023125"/>
    </source>
</evidence>
<dbReference type="Gene3D" id="3.40.50.2300">
    <property type="match status" value="2"/>
</dbReference>
<dbReference type="InterPro" id="IPR010982">
    <property type="entry name" value="Lambda_DNA-bd_dom_sf"/>
</dbReference>
<dbReference type="RefSeq" id="WP_268618717.1">
    <property type="nucleotide sequence ID" value="NZ_JAMDMX010000220.1"/>
</dbReference>
<feature type="domain" description="HTH lacI-type" evidence="4">
    <location>
        <begin position="3"/>
        <end position="57"/>
    </location>
</feature>
<dbReference type="PANTHER" id="PTHR30146">
    <property type="entry name" value="LACI-RELATED TRANSCRIPTIONAL REPRESSOR"/>
    <property type="match status" value="1"/>
</dbReference>
<keyword evidence="3" id="KW-0804">Transcription</keyword>
<evidence type="ECO:0000259" key="4">
    <source>
        <dbReference type="PROSITE" id="PS50932"/>
    </source>
</evidence>
<keyword evidence="2" id="KW-0238">DNA-binding</keyword>
<dbReference type="CDD" id="cd01392">
    <property type="entry name" value="HTH_LacI"/>
    <property type="match status" value="1"/>
</dbReference>
<dbReference type="PANTHER" id="PTHR30146:SF109">
    <property type="entry name" value="HTH-TYPE TRANSCRIPTIONAL REGULATOR GALS"/>
    <property type="match status" value="1"/>
</dbReference>
<dbReference type="EMBL" id="JAMDMX010000220">
    <property type="protein sequence ID" value="MCY9698260.1"/>
    <property type="molecule type" value="Genomic_DNA"/>
</dbReference>
<dbReference type="SUPFAM" id="SSF47413">
    <property type="entry name" value="lambda repressor-like DNA-binding domains"/>
    <property type="match status" value="1"/>
</dbReference>
<dbReference type="Pfam" id="PF00356">
    <property type="entry name" value="LacI"/>
    <property type="match status" value="1"/>
</dbReference>
<dbReference type="CDD" id="cd06267">
    <property type="entry name" value="PBP1_LacI_sugar_binding-like"/>
    <property type="match status" value="1"/>
</dbReference>
<dbReference type="InterPro" id="IPR028082">
    <property type="entry name" value="Peripla_BP_I"/>
</dbReference>
<dbReference type="PROSITE" id="PS50932">
    <property type="entry name" value="HTH_LACI_2"/>
    <property type="match status" value="1"/>
</dbReference>
<reference evidence="5 6" key="1">
    <citation type="submission" date="2022-05" db="EMBL/GenBank/DDBJ databases">
        <title>Genome Sequencing of Bee-Associated Microbes.</title>
        <authorList>
            <person name="Dunlap C."/>
        </authorList>
    </citation>
    <scope>NUCLEOTIDE SEQUENCE [LARGE SCALE GENOMIC DNA]</scope>
    <source>
        <strain evidence="5 6">NRRL B-14421</strain>
    </source>
</reference>
<organism evidence="5 6">
    <name type="scientific">Paenibacillus alginolyticus</name>
    <dbReference type="NCBI Taxonomy" id="59839"/>
    <lineage>
        <taxon>Bacteria</taxon>
        <taxon>Bacillati</taxon>
        <taxon>Bacillota</taxon>
        <taxon>Bacilli</taxon>
        <taxon>Bacillales</taxon>
        <taxon>Paenibacillaceae</taxon>
        <taxon>Paenibacillus</taxon>
    </lineage>
</organism>
<proteinExistence type="predicted"/>
<comment type="caution">
    <text evidence="5">The sequence shown here is derived from an EMBL/GenBank/DDBJ whole genome shotgun (WGS) entry which is preliminary data.</text>
</comment>
<dbReference type="SMART" id="SM00354">
    <property type="entry name" value="HTH_LACI"/>
    <property type="match status" value="1"/>
</dbReference>
<dbReference type="SUPFAM" id="SSF53822">
    <property type="entry name" value="Periplasmic binding protein-like I"/>
    <property type="match status" value="1"/>
</dbReference>